<protein>
    <recommendedName>
        <fullName evidence="2">Cytosolic endo-beta-N-acetylglucosaminidase TIM barrel domain-containing protein</fullName>
    </recommendedName>
</protein>
<dbReference type="RefSeq" id="WP_100916234.1">
    <property type="nucleotide sequence ID" value="NZ_CP025057.1"/>
</dbReference>
<feature type="signal peptide" evidence="1">
    <location>
        <begin position="1"/>
        <end position="22"/>
    </location>
</feature>
<evidence type="ECO:0000259" key="2">
    <source>
        <dbReference type="Pfam" id="PF03644"/>
    </source>
</evidence>
<dbReference type="Gene3D" id="2.60.120.260">
    <property type="entry name" value="Galactose-binding domain-like"/>
    <property type="match status" value="1"/>
</dbReference>
<dbReference type="GO" id="GO:0005829">
    <property type="term" value="C:cytosol"/>
    <property type="evidence" value="ECO:0007669"/>
    <property type="project" value="UniProtKB-SubCell"/>
</dbReference>
<evidence type="ECO:0000313" key="4">
    <source>
        <dbReference type="Proteomes" id="UP000231823"/>
    </source>
</evidence>
<gene>
    <name evidence="3" type="ORF">SFLOR_v1c01830</name>
</gene>
<dbReference type="PROSITE" id="PS51257">
    <property type="entry name" value="PROKAR_LIPOPROTEIN"/>
    <property type="match status" value="1"/>
</dbReference>
<dbReference type="Pfam" id="PF03644">
    <property type="entry name" value="Glyco_hydro_85"/>
    <property type="match status" value="1"/>
</dbReference>
<name>A0A2K8SCQ9_9MOLU</name>
<reference evidence="3 4" key="1">
    <citation type="submission" date="2017-12" db="EMBL/GenBank/DDBJ databases">
        <title>Complete genome sequence of Spiroplasma floricola 23-6 (ATCC 29989).</title>
        <authorList>
            <person name="Tsai Y.-M."/>
            <person name="Wu P.-S."/>
            <person name="Lo W.-S."/>
            <person name="Kuo C.-H."/>
        </authorList>
    </citation>
    <scope>NUCLEOTIDE SEQUENCE [LARGE SCALE GENOMIC DNA]</scope>
    <source>
        <strain evidence="3 4">23-6</strain>
    </source>
</reference>
<dbReference type="EMBL" id="CP025057">
    <property type="protein sequence ID" value="AUB31244.1"/>
    <property type="molecule type" value="Genomic_DNA"/>
</dbReference>
<dbReference type="Proteomes" id="UP000231823">
    <property type="component" value="Chromosome"/>
</dbReference>
<accession>A0A2K8SCQ9</accession>
<dbReference type="Gene3D" id="3.20.20.80">
    <property type="entry name" value="Glycosidases"/>
    <property type="match status" value="1"/>
</dbReference>
<dbReference type="InterPro" id="IPR032979">
    <property type="entry name" value="ENGase"/>
</dbReference>
<keyword evidence="4" id="KW-1185">Reference proteome</keyword>
<dbReference type="InterPro" id="IPR005201">
    <property type="entry name" value="TIM_ENGase"/>
</dbReference>
<feature type="domain" description="Cytosolic endo-beta-N-acetylglucosaminidase TIM barrel" evidence="2">
    <location>
        <begin position="194"/>
        <end position="593"/>
    </location>
</feature>
<dbReference type="KEGG" id="sfz:SFLOR_v1c01830"/>
<evidence type="ECO:0000256" key="1">
    <source>
        <dbReference type="SAM" id="SignalP"/>
    </source>
</evidence>
<keyword evidence="1" id="KW-0732">Signal</keyword>
<proteinExistence type="predicted"/>
<dbReference type="GO" id="GO:0033925">
    <property type="term" value="F:mannosyl-glycoprotein endo-beta-N-acetylglucosaminidase activity"/>
    <property type="evidence" value="ECO:0007669"/>
    <property type="project" value="InterPro"/>
</dbReference>
<dbReference type="PANTHER" id="PTHR13246">
    <property type="entry name" value="ENDO BETA N-ACETYLGLUCOSAMINIDASE"/>
    <property type="match status" value="1"/>
</dbReference>
<organism evidence="3 4">
    <name type="scientific">Spiroplasma floricola 23-6</name>
    <dbReference type="NCBI Taxonomy" id="1336749"/>
    <lineage>
        <taxon>Bacteria</taxon>
        <taxon>Bacillati</taxon>
        <taxon>Mycoplasmatota</taxon>
        <taxon>Mollicutes</taxon>
        <taxon>Entomoplasmatales</taxon>
        <taxon>Spiroplasmataceae</taxon>
        <taxon>Spiroplasma</taxon>
    </lineage>
</organism>
<dbReference type="OrthoDB" id="1089471at2"/>
<evidence type="ECO:0000313" key="3">
    <source>
        <dbReference type="EMBL" id="AUB31244.1"/>
    </source>
</evidence>
<sequence length="885" mass="102378">MKKLLSLFLSIPLLISPTTSLISCSIGSRGTNYFLSNLPNFNWNDPELGDGIIYDNYSNPVNVNLTNSNIENVEPKNLNSFLNYDEFNTGFQWNQNIKKQAVTGVPLNKGFMPNGNFASDFGVESKAQSYRRLNGILDWNPNTDNDAKFNTSNEELKQRVVVPNRISANQDERLKYNPLGFSSRKHRTFDNTIVGTKNPFENSTTNWQYINEFINWSGSWFEGPIVPPPADVVDFAHKNGTPVYGNIFLDGYHGLTREMIRSFILKDNKGNYKIVDVLINIAKSLGFDGWFINNEANGQLPNGTILDYNEMFEIIRQFQQKTATSKDEKIKNLELYYYRNDATLAENNGVYSDKEMVKMADANYLTGDNKKTIKMQVNFGELPESSKYFREEHKEYQQNDIFTMVDQGFNNFLYGSFDFKELAYKYDRAKQEYDPSVYAGFSSYLDNGSGIFANEAYNYVKNNSNDEIRNYLFANQVGNLFNDIQFSGTNLFVSSTNKGLSKNELSQKLKSSEFNRNAFIADPRVKLENKGSLQRDVPNSIFDTVYDYKSNNSKTNTNSYGIADLIPEQTVITDQNLLKSDFKTNFSTGNGIKFKTDEYTIEDYPWTNRRLADVLPTYRWRIYDKENSNRALPIDQFYGGFDYDEVYNKGNSIAIGSGFDEKGKILPVNEWDTNKTYNWDILGTDFSNKDKKIELVYKTDSDSLENMKLNLTIVNKETNSTRKKEVENKNYKKLNSDWTKIESDLNNLNLSTSETIAGIGLTFKPKKKEFKLNVGEVQIINQSSFYKNLKTENQNINLEVEYAIKRKNLETYNLRLSWEYFKDKNFDYFEILTFFDNKWYRVGETTSTNYFLKDLKAQEDKILLCIRPKSKTNIESENYKFFINL</sequence>
<dbReference type="AlphaFoldDB" id="A0A2K8SCQ9"/>
<dbReference type="PANTHER" id="PTHR13246:SF1">
    <property type="entry name" value="CYTOSOLIC ENDO-BETA-N-ACETYLGLUCOSAMINIDASE"/>
    <property type="match status" value="1"/>
</dbReference>
<feature type="chain" id="PRO_5014629402" description="Cytosolic endo-beta-N-acetylglucosaminidase TIM barrel domain-containing protein" evidence="1">
    <location>
        <begin position="23"/>
        <end position="885"/>
    </location>
</feature>